<proteinExistence type="predicted"/>
<evidence type="ECO:0000313" key="3">
    <source>
        <dbReference type="Proteomes" id="UP001302257"/>
    </source>
</evidence>
<keyword evidence="3" id="KW-1185">Reference proteome</keyword>
<dbReference type="Proteomes" id="UP001302257">
    <property type="component" value="Chromosome"/>
</dbReference>
<accession>A0ABZ0AXW5</accession>
<reference evidence="2 3" key="1">
    <citation type="submission" date="2023-08" db="EMBL/GenBank/DDBJ databases">
        <title>Rhodoferax potami sp. nov. and Rhodoferax mekongensis sp. nov., isolated from the Mekong River in Thailand.</title>
        <authorList>
            <person name="Kitikhun S."/>
            <person name="Charoenyingcharoen P."/>
            <person name="Siriarchawattana P."/>
            <person name="Likhitrattanapisal S."/>
            <person name="Nilsakha T."/>
            <person name="Chanpet A."/>
            <person name="Rattanawaree P."/>
            <person name="Ingsriswang S."/>
        </authorList>
    </citation>
    <scope>NUCLEOTIDE SEQUENCE [LARGE SCALE GENOMIC DNA]</scope>
    <source>
        <strain evidence="2 3">TBRC 17307</strain>
    </source>
</reference>
<feature type="compositionally biased region" description="Acidic residues" evidence="1">
    <location>
        <begin position="504"/>
        <end position="513"/>
    </location>
</feature>
<protein>
    <submittedName>
        <fullName evidence="2">Uncharacterized protein</fullName>
    </submittedName>
</protein>
<feature type="compositionally biased region" description="Basic and acidic residues" evidence="1">
    <location>
        <begin position="462"/>
        <end position="471"/>
    </location>
</feature>
<organism evidence="2 3">
    <name type="scientific">Rhodoferax mekongensis</name>
    <dbReference type="NCBI Taxonomy" id="3068341"/>
    <lineage>
        <taxon>Bacteria</taxon>
        <taxon>Pseudomonadati</taxon>
        <taxon>Pseudomonadota</taxon>
        <taxon>Betaproteobacteria</taxon>
        <taxon>Burkholderiales</taxon>
        <taxon>Comamonadaceae</taxon>
        <taxon>Rhodoferax</taxon>
    </lineage>
</organism>
<feature type="compositionally biased region" description="Gly residues" evidence="1">
    <location>
        <begin position="514"/>
        <end position="542"/>
    </location>
</feature>
<name>A0ABZ0AXW5_9BURK</name>
<evidence type="ECO:0000313" key="2">
    <source>
        <dbReference type="EMBL" id="WNO04513.1"/>
    </source>
</evidence>
<dbReference type="EMBL" id="CP132507">
    <property type="protein sequence ID" value="WNO04513.1"/>
    <property type="molecule type" value="Genomic_DNA"/>
</dbReference>
<feature type="region of interest" description="Disordered" evidence="1">
    <location>
        <begin position="462"/>
        <end position="548"/>
    </location>
</feature>
<sequence length="636" mass="69049">MISWCHPIDGANQWDGFNEPGVEHFAGSPLKSLAREIVQNSLDSHDPSKPGPVRVEFEEISIKPKDIPGYLELLETVSLCLAAAPAEGEKAELFFSNALAELKKTRIKALVISDFNTRGIEGPAENGTPYFAFMKAKGQSKKIDLTAGGSYGIGKFAPFATSNLRTVFVSTAFVDDVGNVQQYTQGKTILMSHDDVHGHRHQGVGFWGVTEKCQPVEGHSEKIPSWLSRGVAKGTPEIGTKLVIVGFDSKPGWQHVLAASIIENFFGAIQQERLEVVINKTQKISYTELQETFASAPLRVAIENEAGEPEHFDNCKAYSYCLKSHQEAFIESRQDQDLGLCEVKILVGEGLPKKVAFLRNGMFISDSLDLPGLRRFSEFKDFVAVFQCRSDKGIALLRKMEPPKHDSFEPDRLFTREEQARGKRALKEVANWIREMLRRNAKDPVSEVTTLDELKEFFADESADGKGKGTEETNPFGKVFITAKPLPQKKQTTPSTVRGVADQGTDDTTEEEGGGGGGKDGAGGGDGKGGVGDSAGGSGAGGQPELQVSLSNPRAVILTPETRRIGFTSSRSGKVSIALFEVGADSDYPLNVKKTSVGEISNGKILLDLTKNSRSIIEVELAEMFSGALKVVAHEV</sequence>
<dbReference type="RefSeq" id="WP_313867350.1">
    <property type="nucleotide sequence ID" value="NZ_CP132507.1"/>
</dbReference>
<evidence type="ECO:0000256" key="1">
    <source>
        <dbReference type="SAM" id="MobiDB-lite"/>
    </source>
</evidence>
<gene>
    <name evidence="2" type="ORF">RAN89_16705</name>
</gene>